<dbReference type="NCBIfam" id="TIGR03790">
    <property type="entry name" value="TIGR03790 family protein"/>
    <property type="match status" value="1"/>
</dbReference>
<name>A0A5C1AGV4_9BACT</name>
<protein>
    <submittedName>
        <fullName evidence="3">TIGR03790 family protein</fullName>
    </submittedName>
</protein>
<gene>
    <name evidence="3" type="ORF">PX52LOC_05064</name>
</gene>
<dbReference type="InterPro" id="IPR022265">
    <property type="entry name" value="CHP03790"/>
</dbReference>
<keyword evidence="1" id="KW-0175">Coiled coil</keyword>
<dbReference type="Proteomes" id="UP000324974">
    <property type="component" value="Chromosome"/>
</dbReference>
<proteinExistence type="predicted"/>
<evidence type="ECO:0000256" key="2">
    <source>
        <dbReference type="SAM" id="SignalP"/>
    </source>
</evidence>
<reference evidence="4" key="1">
    <citation type="submission" date="2019-08" db="EMBL/GenBank/DDBJ databases">
        <title>Limnoglobus roseus gen. nov., sp. nov., a novel freshwater planctomycete with a giant genome from the family Gemmataceae.</title>
        <authorList>
            <person name="Kulichevskaya I.S."/>
            <person name="Naumoff D.G."/>
            <person name="Miroshnikov K."/>
            <person name="Ivanova A."/>
            <person name="Philippov D.A."/>
            <person name="Hakobyan A."/>
            <person name="Rijpstra I.C."/>
            <person name="Sinninghe Damste J.S."/>
            <person name="Liesack W."/>
            <person name="Dedysh S.N."/>
        </authorList>
    </citation>
    <scope>NUCLEOTIDE SEQUENCE [LARGE SCALE GENOMIC DNA]</scope>
    <source>
        <strain evidence="4">PX52</strain>
    </source>
</reference>
<evidence type="ECO:0000256" key="1">
    <source>
        <dbReference type="SAM" id="Coils"/>
    </source>
</evidence>
<dbReference type="RefSeq" id="WP_168219185.1">
    <property type="nucleotide sequence ID" value="NZ_CP042425.1"/>
</dbReference>
<dbReference type="EMBL" id="CP042425">
    <property type="protein sequence ID" value="QEL18050.1"/>
    <property type="molecule type" value="Genomic_DNA"/>
</dbReference>
<feature type="coiled-coil region" evidence="1">
    <location>
        <begin position="116"/>
        <end position="164"/>
    </location>
</feature>
<organism evidence="3 4">
    <name type="scientific">Limnoglobus roseus</name>
    <dbReference type="NCBI Taxonomy" id="2598579"/>
    <lineage>
        <taxon>Bacteria</taxon>
        <taxon>Pseudomonadati</taxon>
        <taxon>Planctomycetota</taxon>
        <taxon>Planctomycetia</taxon>
        <taxon>Gemmatales</taxon>
        <taxon>Gemmataceae</taxon>
        <taxon>Limnoglobus</taxon>
    </lineage>
</organism>
<keyword evidence="2" id="KW-0732">Signal</keyword>
<sequence length="431" mass="47788">MTRPLLALFATVLFLATTRALEPAEIVVLVNRKVAASREVADHYVAKRGVPKENVVELNLPTGEDISRAEYDRLVLPVLREALGERKDKVKCLLATYGIPLRVGGQEPTRDEKQELETLKPKLQQAKDDLAALEKAEKKDAVELTAARANLKRLEEKQAALSHKQSEAAFDSELMLLWQKEYRLVRWQPNPLHWQFPVDQKAKLPPVLMTCRLDGPTPEIAKRLIDDAVEVEAVGLTGKVYVDARGIGFDPKKPGDSLGYGGYDESFREMAALFQSAKFDVTLDNKNETFAADSCPDAALYAGWYAHGNYQPCCRFVKGAIAWHLASSEAVTLRKPDSKVWCPNLLKAGVAATLGPVAEPYTIGFPKPAEFFGFLATGKYTLVEAYARTVYFTSWMTVLVGDPLYNPYKKTPKLDETQVVPSPKGGAAMFK</sequence>
<evidence type="ECO:0000313" key="3">
    <source>
        <dbReference type="EMBL" id="QEL18050.1"/>
    </source>
</evidence>
<dbReference type="AlphaFoldDB" id="A0A5C1AGV4"/>
<feature type="signal peptide" evidence="2">
    <location>
        <begin position="1"/>
        <end position="20"/>
    </location>
</feature>
<feature type="chain" id="PRO_5022827077" evidence="2">
    <location>
        <begin position="21"/>
        <end position="431"/>
    </location>
</feature>
<accession>A0A5C1AGV4</accession>
<dbReference type="KEGG" id="lrs:PX52LOC_05064"/>
<evidence type="ECO:0000313" key="4">
    <source>
        <dbReference type="Proteomes" id="UP000324974"/>
    </source>
</evidence>
<keyword evidence="4" id="KW-1185">Reference proteome</keyword>